<feature type="region of interest" description="Disordered" evidence="7">
    <location>
        <begin position="872"/>
        <end position="918"/>
    </location>
</feature>
<feature type="compositionally biased region" description="Pro residues" evidence="7">
    <location>
        <begin position="275"/>
        <end position="291"/>
    </location>
</feature>
<dbReference type="PANTHER" id="PTHR14296">
    <property type="entry name" value="REMODELING AND SPACING FACTOR 1"/>
    <property type="match status" value="1"/>
</dbReference>
<dbReference type="OrthoDB" id="303107at2759"/>
<keyword evidence="4" id="KW-0862">Zinc</keyword>
<feature type="compositionally biased region" description="Pro residues" evidence="7">
    <location>
        <begin position="752"/>
        <end position="761"/>
    </location>
</feature>
<proteinExistence type="predicted"/>
<dbReference type="Pfam" id="PF00628">
    <property type="entry name" value="PHD"/>
    <property type="match status" value="1"/>
</dbReference>
<gene>
    <name evidence="9" type="ORF">M427DRAFT_141706</name>
</gene>
<dbReference type="InterPro" id="IPR001965">
    <property type="entry name" value="Znf_PHD"/>
</dbReference>
<dbReference type="Gene3D" id="3.30.40.10">
    <property type="entry name" value="Zinc/RING finger domain, C3HC4 (zinc finger)"/>
    <property type="match status" value="1"/>
</dbReference>
<keyword evidence="10" id="KW-1185">Reference proteome</keyword>
<feature type="region of interest" description="Disordered" evidence="7">
    <location>
        <begin position="519"/>
        <end position="544"/>
    </location>
</feature>
<dbReference type="InterPro" id="IPR028942">
    <property type="entry name" value="WHIM1_dom"/>
</dbReference>
<feature type="domain" description="PHD-type" evidence="8">
    <location>
        <begin position="457"/>
        <end position="511"/>
    </location>
</feature>
<comment type="subcellular location">
    <subcellularLocation>
        <location evidence="1">Nucleus</location>
    </subcellularLocation>
</comment>
<dbReference type="PANTHER" id="PTHR14296:SF3">
    <property type="entry name" value="DIKAR, ISOFORM F"/>
    <property type="match status" value="1"/>
</dbReference>
<dbReference type="InterPro" id="IPR019787">
    <property type="entry name" value="Znf_PHD-finger"/>
</dbReference>
<dbReference type="InterPro" id="IPR019786">
    <property type="entry name" value="Zinc_finger_PHD-type_CS"/>
</dbReference>
<feature type="compositionally biased region" description="Basic and acidic residues" evidence="7">
    <location>
        <begin position="172"/>
        <end position="184"/>
    </location>
</feature>
<evidence type="ECO:0000259" key="8">
    <source>
        <dbReference type="PROSITE" id="PS50016"/>
    </source>
</evidence>
<feature type="compositionally biased region" description="Polar residues" evidence="7">
    <location>
        <begin position="738"/>
        <end position="750"/>
    </location>
</feature>
<dbReference type="GO" id="GO:0008270">
    <property type="term" value="F:zinc ion binding"/>
    <property type="evidence" value="ECO:0007669"/>
    <property type="project" value="UniProtKB-KW"/>
</dbReference>
<dbReference type="Proteomes" id="UP000070544">
    <property type="component" value="Unassembled WGS sequence"/>
</dbReference>
<evidence type="ECO:0000256" key="2">
    <source>
        <dbReference type="ARBA" id="ARBA00022723"/>
    </source>
</evidence>
<dbReference type="PROSITE" id="PS01359">
    <property type="entry name" value="ZF_PHD_1"/>
    <property type="match status" value="1"/>
</dbReference>
<evidence type="ECO:0000313" key="9">
    <source>
        <dbReference type="EMBL" id="KXS22081.1"/>
    </source>
</evidence>
<evidence type="ECO:0000313" key="10">
    <source>
        <dbReference type="Proteomes" id="UP000070544"/>
    </source>
</evidence>
<feature type="region of interest" description="Disordered" evidence="7">
    <location>
        <begin position="409"/>
        <end position="450"/>
    </location>
</feature>
<dbReference type="GO" id="GO:0031213">
    <property type="term" value="C:RSF complex"/>
    <property type="evidence" value="ECO:0007669"/>
    <property type="project" value="InterPro"/>
</dbReference>
<dbReference type="CDD" id="cd15489">
    <property type="entry name" value="PHD_SF"/>
    <property type="match status" value="1"/>
</dbReference>
<feature type="region of interest" description="Disordered" evidence="7">
    <location>
        <begin position="274"/>
        <end position="293"/>
    </location>
</feature>
<feature type="compositionally biased region" description="Acidic residues" evidence="7">
    <location>
        <begin position="202"/>
        <end position="211"/>
    </location>
</feature>
<dbReference type="InterPro" id="IPR013083">
    <property type="entry name" value="Znf_RING/FYVE/PHD"/>
</dbReference>
<dbReference type="InterPro" id="IPR011011">
    <property type="entry name" value="Znf_FYVE_PHD"/>
</dbReference>
<sequence>MDEPDTRESRLAAIRNQWEFAAFCQFIHTFHQGVRIPHFTSDEFELSLVQDGESEEVLNIIVRLLTALTNMRNLKETWPRILREQHIYRGIIYPVPDGKSFWDLEPTEKVLVLHNLCEWLLWHPDTLRAQMRRHTEDEEGERQWRVDPLGYDAYGNVYWLFDDNRLYKETRHDPSKRMRRERDRQRKRSGASSGPITRATTPEDDVDDGEANEANGNASSGDEGDWKLVCRTREEWLEFPKRFDSSRWREDRVLHGHLVGSVLPAVLEALEIKRIPPPPPEPPKVPSPAPDPQVNLARRSTRVQAREIQRAEEQRVHVQDEKRARYERLAMARDAGSGSAAGSADEYASTTGRTGDDDEEHRRLAESREHRVLEREQKRAAEQIRVEKIEKLMTDQGLNWEEAESLVHNGTGLDSGSGAESAIIQRRKRAAPKKRRREQQVEAEDESEEDQEEEEWLFRCDVCGVSGKNLSDGNMVQCDACSVWQHVACNGLAGRDLRKMGRWECRQCKAAKQVMETEEVKEEKPAISEPTNSESIEMVGDRPVRSTRRAAAAAIAAVVAASEKDSPDEDDAEESDVGDAMTADDEDSDGDESDDYNPSKQRRKYTKSGKRRRTNFPPTGPLVRAPAYRKNKIYIRGTDPHFRPPALEGFQPVGAETSVRPGINALGGVNMGQNVFRGGSHPLTLAQSGYGQLPPGLVFPMGAPAPNLIAGRPFNGSIGLPQGVGSDPQWSLQLMTSPSRSSQLQQQVHIQPSPPRLPHPSLPSSTTVALGGLSTNGGLPLSIGQLPGSINQPAQFVNGISGNGHMSMALGHPGITVASTVPGMPGMTSMISNQAMPVSSMSFNVAPSWGAVNVLGQHQMVVSVPPMHPPSLVPIPQSGHQSFASGQSAISTVSSNLQTPPGIPVPSHALDQNTSSRG</sequence>
<feature type="region of interest" description="Disordered" evidence="7">
    <location>
        <begin position="172"/>
        <end position="224"/>
    </location>
</feature>
<name>A0A139AZC4_GONPJ</name>
<dbReference type="OMA" id="SWRIDPV"/>
<evidence type="ECO:0000256" key="4">
    <source>
        <dbReference type="ARBA" id="ARBA00022833"/>
    </source>
</evidence>
<dbReference type="SMART" id="SM00249">
    <property type="entry name" value="PHD"/>
    <property type="match status" value="1"/>
</dbReference>
<protein>
    <recommendedName>
        <fullName evidence="8">PHD-type domain-containing protein</fullName>
    </recommendedName>
</protein>
<dbReference type="Pfam" id="PF15612">
    <property type="entry name" value="WHIM1"/>
    <property type="match status" value="1"/>
</dbReference>
<organism evidence="9 10">
    <name type="scientific">Gonapodya prolifera (strain JEL478)</name>
    <name type="common">Monoblepharis prolifera</name>
    <dbReference type="NCBI Taxonomy" id="1344416"/>
    <lineage>
        <taxon>Eukaryota</taxon>
        <taxon>Fungi</taxon>
        <taxon>Fungi incertae sedis</taxon>
        <taxon>Chytridiomycota</taxon>
        <taxon>Chytridiomycota incertae sedis</taxon>
        <taxon>Monoblepharidomycetes</taxon>
        <taxon>Monoblepharidales</taxon>
        <taxon>Gonapodyaceae</taxon>
        <taxon>Gonapodya</taxon>
    </lineage>
</organism>
<dbReference type="InterPro" id="IPR028938">
    <property type="entry name" value="Rsf1-like"/>
</dbReference>
<feature type="compositionally biased region" description="Basic and acidic residues" evidence="7">
    <location>
        <begin position="360"/>
        <end position="378"/>
    </location>
</feature>
<dbReference type="STRING" id="1344416.A0A139AZC4"/>
<reference evidence="9 10" key="1">
    <citation type="journal article" date="2015" name="Genome Biol. Evol.">
        <title>Phylogenomic analyses indicate that early fungi evolved digesting cell walls of algal ancestors of land plants.</title>
        <authorList>
            <person name="Chang Y."/>
            <person name="Wang S."/>
            <person name="Sekimoto S."/>
            <person name="Aerts A.L."/>
            <person name="Choi C."/>
            <person name="Clum A."/>
            <person name="LaButti K.M."/>
            <person name="Lindquist E.A."/>
            <person name="Yee Ngan C."/>
            <person name="Ohm R.A."/>
            <person name="Salamov A.A."/>
            <person name="Grigoriev I.V."/>
            <person name="Spatafora J.W."/>
            <person name="Berbee M.L."/>
        </authorList>
    </citation>
    <scope>NUCLEOTIDE SEQUENCE [LARGE SCALE GENOMIC DNA]</scope>
    <source>
        <strain evidence="9 10">JEL478</strain>
    </source>
</reference>
<evidence type="ECO:0000256" key="3">
    <source>
        <dbReference type="ARBA" id="ARBA00022771"/>
    </source>
</evidence>
<dbReference type="PROSITE" id="PS50016">
    <property type="entry name" value="ZF_PHD_2"/>
    <property type="match status" value="1"/>
</dbReference>
<keyword evidence="5" id="KW-0539">Nucleus</keyword>
<accession>A0A139AZC4</accession>
<feature type="compositionally biased region" description="Basic residues" evidence="7">
    <location>
        <begin position="600"/>
        <end position="614"/>
    </location>
</feature>
<evidence type="ECO:0000256" key="7">
    <source>
        <dbReference type="SAM" id="MobiDB-lite"/>
    </source>
</evidence>
<evidence type="ECO:0000256" key="6">
    <source>
        <dbReference type="PROSITE-ProRule" id="PRU00146"/>
    </source>
</evidence>
<dbReference type="SUPFAM" id="SSF57903">
    <property type="entry name" value="FYVE/PHD zinc finger"/>
    <property type="match status" value="1"/>
</dbReference>
<feature type="compositionally biased region" description="Acidic residues" evidence="7">
    <location>
        <begin position="566"/>
        <end position="595"/>
    </location>
</feature>
<dbReference type="GO" id="GO:0006355">
    <property type="term" value="P:regulation of DNA-templated transcription"/>
    <property type="evidence" value="ECO:0007669"/>
    <property type="project" value="InterPro"/>
</dbReference>
<feature type="region of interest" description="Disordered" evidence="7">
    <location>
        <begin position="738"/>
        <end position="773"/>
    </location>
</feature>
<evidence type="ECO:0000256" key="5">
    <source>
        <dbReference type="ARBA" id="ARBA00023242"/>
    </source>
</evidence>
<dbReference type="EMBL" id="KQ965731">
    <property type="protein sequence ID" value="KXS22081.1"/>
    <property type="molecule type" value="Genomic_DNA"/>
</dbReference>
<feature type="compositionally biased region" description="Polar residues" evidence="7">
    <location>
        <begin position="190"/>
        <end position="200"/>
    </location>
</feature>
<dbReference type="AlphaFoldDB" id="A0A139AZC4"/>
<keyword evidence="3 6" id="KW-0863">Zinc-finger</keyword>
<feature type="compositionally biased region" description="Acidic residues" evidence="7">
    <location>
        <begin position="441"/>
        <end position="450"/>
    </location>
</feature>
<feature type="region of interest" description="Disordered" evidence="7">
    <location>
        <begin position="559"/>
        <end position="624"/>
    </location>
</feature>
<evidence type="ECO:0000256" key="1">
    <source>
        <dbReference type="ARBA" id="ARBA00004123"/>
    </source>
</evidence>
<keyword evidence="2" id="KW-0479">Metal-binding</keyword>
<feature type="compositionally biased region" description="Low complexity" evidence="7">
    <location>
        <begin position="335"/>
        <end position="344"/>
    </location>
</feature>
<feature type="compositionally biased region" description="Polar residues" evidence="7">
    <location>
        <begin position="878"/>
        <end position="899"/>
    </location>
</feature>
<feature type="region of interest" description="Disordered" evidence="7">
    <location>
        <begin position="332"/>
        <end position="378"/>
    </location>
</feature>
<feature type="compositionally biased region" description="Basic residues" evidence="7">
    <location>
        <begin position="425"/>
        <end position="437"/>
    </location>
</feature>